<evidence type="ECO:0000313" key="1">
    <source>
        <dbReference type="EMBL" id="MBB4948528.1"/>
    </source>
</evidence>
<comment type="caution">
    <text evidence="1">The sequence shown here is derived from an EMBL/GenBank/DDBJ whole genome shotgun (WGS) entry which is preliminary data.</text>
</comment>
<dbReference type="AlphaFoldDB" id="A0A7W7SDM6"/>
<protein>
    <submittedName>
        <fullName evidence="1">Uncharacterized protein</fullName>
    </submittedName>
</protein>
<accession>A0A7W7SDM6</accession>
<dbReference type="Proteomes" id="UP000573327">
    <property type="component" value="Unassembled WGS sequence"/>
</dbReference>
<dbReference type="EMBL" id="JACHJR010000001">
    <property type="protein sequence ID" value="MBB4948528.1"/>
    <property type="molecule type" value="Genomic_DNA"/>
</dbReference>
<dbReference type="RefSeq" id="WP_184918247.1">
    <property type="nucleotide sequence ID" value="NZ_JACHJR010000001.1"/>
</dbReference>
<gene>
    <name evidence="1" type="ORF">F4556_004063</name>
</gene>
<proteinExistence type="predicted"/>
<organism evidence="1 2">
    <name type="scientific">Kitasatospora gansuensis</name>
    <dbReference type="NCBI Taxonomy" id="258050"/>
    <lineage>
        <taxon>Bacteria</taxon>
        <taxon>Bacillati</taxon>
        <taxon>Actinomycetota</taxon>
        <taxon>Actinomycetes</taxon>
        <taxon>Kitasatosporales</taxon>
        <taxon>Streptomycetaceae</taxon>
        <taxon>Kitasatospora</taxon>
    </lineage>
</organism>
<keyword evidence="2" id="KW-1185">Reference proteome</keyword>
<name>A0A7W7SDM6_9ACTN</name>
<reference evidence="1 2" key="1">
    <citation type="submission" date="2020-08" db="EMBL/GenBank/DDBJ databases">
        <title>Sequencing the genomes of 1000 actinobacteria strains.</title>
        <authorList>
            <person name="Klenk H.-P."/>
        </authorList>
    </citation>
    <scope>NUCLEOTIDE SEQUENCE [LARGE SCALE GENOMIC DNA]</scope>
    <source>
        <strain evidence="1 2">DSM 44786</strain>
    </source>
</reference>
<sequence length="385" mass="39924">MTVRVGRLASGMSAEDHRLAAAIFMSPTGPVTTRGGCVPGGFVRDVALGDGMQMRILPGQAWVDGNSKSAQGGYTVTVDAPETVSFSPGHLSYDRIDSVVLQVFDDATDQLGQGTRGLVRVVEGVPAASPVAPISPFNSEKLYEVRVPSKASTTNTGIPFTTGAASDRRRYTSAFGGIIAEGWGSAFSGGYPGQYRDNKGRLERWDGAAWQPLPGTVGPSDAPGGYVGQYRDNGTRMERWSGSAWLPAAPATAFAYSADWGGTTSITYAETLTDTPGVALAATFTAPASGQVLVTVGSYAGNSLSTVASYVSANIRKGSTIVSAAMDEHAALTYKNAGQSSVVCTYQVTGLTAGAVHTATLAYRTGAATGTAGFDNRFVRVDPML</sequence>
<evidence type="ECO:0000313" key="2">
    <source>
        <dbReference type="Proteomes" id="UP000573327"/>
    </source>
</evidence>